<comment type="caution">
    <text evidence="3">The sequence shown here is derived from an EMBL/GenBank/DDBJ whole genome shotgun (WGS) entry which is preliminary data.</text>
</comment>
<dbReference type="PANTHER" id="PTHR33602:SF1">
    <property type="entry name" value="REGULATORY PROTEIN RECX FAMILY PROTEIN"/>
    <property type="match status" value="1"/>
</dbReference>
<gene>
    <name evidence="2" type="primary">recX</name>
    <name evidence="3" type="ORF">BWY41_00227</name>
</gene>
<keyword evidence="1 2" id="KW-0963">Cytoplasm</keyword>
<name>A0A1V5T3E3_9BACT</name>
<evidence type="ECO:0000256" key="1">
    <source>
        <dbReference type="ARBA" id="ARBA00022490"/>
    </source>
</evidence>
<comment type="subcellular location">
    <subcellularLocation>
        <location evidence="2">Cytoplasm</location>
    </subcellularLocation>
</comment>
<dbReference type="AlphaFoldDB" id="A0A1V5T3E3"/>
<protein>
    <recommendedName>
        <fullName evidence="2">Regulatory protein RecX</fullName>
    </recommendedName>
</protein>
<comment type="function">
    <text evidence="2">Modulates RecA activity.</text>
</comment>
<dbReference type="Proteomes" id="UP000485569">
    <property type="component" value="Unassembled WGS sequence"/>
</dbReference>
<proteinExistence type="inferred from homology"/>
<dbReference type="InterPro" id="IPR003783">
    <property type="entry name" value="Regulatory_RecX"/>
</dbReference>
<dbReference type="HAMAP" id="MF_01114">
    <property type="entry name" value="RecX"/>
    <property type="match status" value="1"/>
</dbReference>
<dbReference type="GO" id="GO:0005737">
    <property type="term" value="C:cytoplasm"/>
    <property type="evidence" value="ECO:0007669"/>
    <property type="project" value="UniProtKB-SubCell"/>
</dbReference>
<accession>A0A1V5T3E3</accession>
<dbReference type="PANTHER" id="PTHR33602">
    <property type="entry name" value="REGULATORY PROTEIN RECX FAMILY PROTEIN"/>
    <property type="match status" value="1"/>
</dbReference>
<evidence type="ECO:0000256" key="2">
    <source>
        <dbReference type="HAMAP-Rule" id="MF_01114"/>
    </source>
</evidence>
<evidence type="ECO:0000313" key="3">
    <source>
        <dbReference type="EMBL" id="OQA61276.1"/>
    </source>
</evidence>
<comment type="similarity">
    <text evidence="2">Belongs to the RecX family.</text>
</comment>
<sequence length="155" mass="18826">MKKKLTVEERIVRMICKSWYTKKRLREKLISEGYPENDVEEALQAFEQDGYIDDEFFMKTYLEGKRNSNPRGFWAYKTELERLGIEKDLLEQFRSIYFPPSEEVKDGIELIRKWFQQGETSRDRIIQRLSRKGFSYDIAEWSWNQFQANREEELS</sequence>
<reference evidence="3" key="1">
    <citation type="submission" date="2017-02" db="EMBL/GenBank/DDBJ databases">
        <title>Delving into the versatile metabolic prowess of the omnipresent phylum Bacteroidetes.</title>
        <authorList>
            <person name="Nobu M.K."/>
            <person name="Mei R."/>
            <person name="Narihiro T."/>
            <person name="Kuroda K."/>
            <person name="Liu W.-T."/>
        </authorList>
    </citation>
    <scope>NUCLEOTIDE SEQUENCE</scope>
    <source>
        <strain evidence="3">ADurb.Bin276</strain>
    </source>
</reference>
<organism evidence="3">
    <name type="scientific">Candidatus Atribacter allofermentans</name>
    <dbReference type="NCBI Taxonomy" id="1852833"/>
    <lineage>
        <taxon>Bacteria</taxon>
        <taxon>Pseudomonadati</taxon>
        <taxon>Atribacterota</taxon>
        <taxon>Atribacteria</taxon>
        <taxon>Atribacterales</taxon>
        <taxon>Atribacteraceae</taxon>
        <taxon>Atribacter</taxon>
    </lineage>
</organism>
<dbReference type="GO" id="GO:0006282">
    <property type="term" value="P:regulation of DNA repair"/>
    <property type="evidence" value="ECO:0007669"/>
    <property type="project" value="UniProtKB-UniRule"/>
</dbReference>
<dbReference type="EMBL" id="MWBQ01000021">
    <property type="protein sequence ID" value="OQA61276.1"/>
    <property type="molecule type" value="Genomic_DNA"/>
</dbReference>